<dbReference type="RefSeq" id="WP_394821728.1">
    <property type="nucleotide sequence ID" value="NZ_CP089984.1"/>
</dbReference>
<protein>
    <submittedName>
        <fullName evidence="2">NAD(P)H-binding protein</fullName>
    </submittedName>
</protein>
<feature type="domain" description="NAD(P)-binding" evidence="1">
    <location>
        <begin position="7"/>
        <end position="198"/>
    </location>
</feature>
<evidence type="ECO:0000313" key="2">
    <source>
        <dbReference type="EMBL" id="WXB12109.1"/>
    </source>
</evidence>
<gene>
    <name evidence="2" type="ORF">LZC94_30180</name>
</gene>
<dbReference type="PANTHER" id="PTHR43355">
    <property type="entry name" value="FLAVIN REDUCTASE (NADPH)"/>
    <property type="match status" value="1"/>
</dbReference>
<dbReference type="InterPro" id="IPR036291">
    <property type="entry name" value="NAD(P)-bd_dom_sf"/>
</dbReference>
<accession>A0ABZ2LMJ0</accession>
<sequence length="213" mass="22564">MRIVIFGALGNVGSRVVAEAIARGHDVTAVVRNPARFHDLHPAAKPRAGDAATFDDVISLSAGQHVAISATRPAPGRERELVASTKSLLAGAARTGTRLLIVGGAATLTIPGTGGKLLDDPHFLPPEYLPIARACADQLETCRTDSTGVNWAYLSPPAELSPGARTGTYRVGKDELLLDTKGDSRISLEDLAVALLDEAERPRHERVRFTVGY</sequence>
<keyword evidence="3" id="KW-1185">Reference proteome</keyword>
<dbReference type="InterPro" id="IPR051606">
    <property type="entry name" value="Polyketide_Oxido-like"/>
</dbReference>
<dbReference type="Gene3D" id="3.40.50.720">
    <property type="entry name" value="NAD(P)-binding Rossmann-like Domain"/>
    <property type="match status" value="1"/>
</dbReference>
<dbReference type="EMBL" id="CP089984">
    <property type="protein sequence ID" value="WXB12109.1"/>
    <property type="molecule type" value="Genomic_DNA"/>
</dbReference>
<organism evidence="2 3">
    <name type="scientific">Pendulispora albinea</name>
    <dbReference type="NCBI Taxonomy" id="2741071"/>
    <lineage>
        <taxon>Bacteria</taxon>
        <taxon>Pseudomonadati</taxon>
        <taxon>Myxococcota</taxon>
        <taxon>Myxococcia</taxon>
        <taxon>Myxococcales</taxon>
        <taxon>Sorangiineae</taxon>
        <taxon>Pendulisporaceae</taxon>
        <taxon>Pendulispora</taxon>
    </lineage>
</organism>
<dbReference type="PANTHER" id="PTHR43355:SF2">
    <property type="entry name" value="FLAVIN REDUCTASE (NADPH)"/>
    <property type="match status" value="1"/>
</dbReference>
<proteinExistence type="predicted"/>
<evidence type="ECO:0000259" key="1">
    <source>
        <dbReference type="Pfam" id="PF13460"/>
    </source>
</evidence>
<dbReference type="Proteomes" id="UP001370348">
    <property type="component" value="Chromosome"/>
</dbReference>
<name>A0ABZ2LMJ0_9BACT</name>
<dbReference type="SUPFAM" id="SSF51735">
    <property type="entry name" value="NAD(P)-binding Rossmann-fold domains"/>
    <property type="match status" value="1"/>
</dbReference>
<reference evidence="2 3" key="1">
    <citation type="submission" date="2021-12" db="EMBL/GenBank/DDBJ databases">
        <title>Discovery of the Pendulisporaceae a myxobacterial family with distinct sporulation behavior and unique specialized metabolism.</title>
        <authorList>
            <person name="Garcia R."/>
            <person name="Popoff A."/>
            <person name="Bader C.D."/>
            <person name="Loehr J."/>
            <person name="Walesch S."/>
            <person name="Walt C."/>
            <person name="Boldt J."/>
            <person name="Bunk B."/>
            <person name="Haeckl F.J.F.P.J."/>
            <person name="Gunesch A.P."/>
            <person name="Birkelbach J."/>
            <person name="Nuebel U."/>
            <person name="Pietschmann T."/>
            <person name="Bach T."/>
            <person name="Mueller R."/>
        </authorList>
    </citation>
    <scope>NUCLEOTIDE SEQUENCE [LARGE SCALE GENOMIC DNA]</scope>
    <source>
        <strain evidence="2 3">MSr11954</strain>
    </source>
</reference>
<evidence type="ECO:0000313" key="3">
    <source>
        <dbReference type="Proteomes" id="UP001370348"/>
    </source>
</evidence>
<dbReference type="InterPro" id="IPR016040">
    <property type="entry name" value="NAD(P)-bd_dom"/>
</dbReference>
<dbReference type="Pfam" id="PF13460">
    <property type="entry name" value="NAD_binding_10"/>
    <property type="match status" value="1"/>
</dbReference>